<reference evidence="4 5" key="1">
    <citation type="submission" date="2021-12" db="EMBL/GenBank/DDBJ databases">
        <title>Genome sequencing of bacteria with rrn-lacking chromosome and rrn-plasmid.</title>
        <authorList>
            <person name="Anda M."/>
            <person name="Iwasaki W."/>
        </authorList>
    </citation>
    <scope>NUCLEOTIDE SEQUENCE [LARGE SCALE GENOMIC DNA]</scope>
    <source>
        <strain evidence="4 5">NBRC 101262</strain>
        <plasmid evidence="4 5">pPP3</plasmid>
    </source>
</reference>
<keyword evidence="2" id="KW-0808">Transferase</keyword>
<dbReference type="PIRSF" id="PIRSF018005">
    <property type="entry name" value="UCP018005"/>
    <property type="match status" value="1"/>
</dbReference>
<feature type="domain" description="Histidine-specific methyltransferase SAM-dependent" evidence="3">
    <location>
        <begin position="5"/>
        <end position="311"/>
    </location>
</feature>
<geneLocation type="plasmid" evidence="4 5">
    <name>pPP3</name>
</geneLocation>
<dbReference type="RefSeq" id="WP_338399068.1">
    <property type="nucleotide sequence ID" value="NZ_AP025295.1"/>
</dbReference>
<dbReference type="PANTHER" id="PTHR43397">
    <property type="entry name" value="ERGOTHIONEINE BIOSYNTHESIS PROTEIN 1"/>
    <property type="match status" value="1"/>
</dbReference>
<dbReference type="InterPro" id="IPR029063">
    <property type="entry name" value="SAM-dependent_MTases_sf"/>
</dbReference>
<evidence type="ECO:0000313" key="5">
    <source>
        <dbReference type="Proteomes" id="UP001354989"/>
    </source>
</evidence>
<accession>A0ABM7VKX7</accession>
<evidence type="ECO:0000259" key="3">
    <source>
        <dbReference type="Pfam" id="PF10017"/>
    </source>
</evidence>
<dbReference type="PANTHER" id="PTHR43397:SF1">
    <property type="entry name" value="ERGOTHIONEINE BIOSYNTHESIS PROTEIN 1"/>
    <property type="match status" value="1"/>
</dbReference>
<dbReference type="EMBL" id="AP025295">
    <property type="protein sequence ID" value="BDD01655.1"/>
    <property type="molecule type" value="Genomic_DNA"/>
</dbReference>
<dbReference type="Proteomes" id="UP001354989">
    <property type="component" value="Plasmid pPP3"/>
</dbReference>
<proteinExistence type="predicted"/>
<dbReference type="InterPro" id="IPR035094">
    <property type="entry name" value="EgtD"/>
</dbReference>
<evidence type="ECO:0000256" key="2">
    <source>
        <dbReference type="ARBA" id="ARBA00022679"/>
    </source>
</evidence>
<dbReference type="InterPro" id="IPR017804">
    <property type="entry name" value="MeTrfase_EgtD-like"/>
</dbReference>
<evidence type="ECO:0000313" key="4">
    <source>
        <dbReference type="EMBL" id="BDD01655.1"/>
    </source>
</evidence>
<keyword evidence="1" id="KW-0489">Methyltransferase</keyword>
<keyword evidence="5" id="KW-1185">Reference proteome</keyword>
<name>A0ABM7VKX7_9BACT</name>
<dbReference type="InterPro" id="IPR019257">
    <property type="entry name" value="MeTrfase_dom"/>
</dbReference>
<dbReference type="NCBIfam" id="TIGR03438">
    <property type="entry name" value="egtD_ergothio"/>
    <property type="match status" value="1"/>
</dbReference>
<dbReference type="Gene3D" id="3.40.50.150">
    <property type="entry name" value="Vaccinia Virus protein VP39"/>
    <property type="match status" value="1"/>
</dbReference>
<dbReference type="InterPro" id="IPR051128">
    <property type="entry name" value="EgtD_Methyltrsf_superfamily"/>
</dbReference>
<dbReference type="Pfam" id="PF10017">
    <property type="entry name" value="Methyltransf_33"/>
    <property type="match status" value="1"/>
</dbReference>
<sequence length="313" mass="36140">MRSGFQKDVDKGLSSPKKFIPSKYFYDQVGDRIFQKIMSLPEYYLSRSEYKIFEEQGVEIAQALPFKSAFDIVELGAGDGSKTKLLLKTLNALGLEFTYRPVDISKAVLEQLKSNIVAFCPEISVDPLAGDYFDILPHLSTTDKPKLFLFLGSNVGNFQPAEAEAFIQMISNVMHSGDLLMIGMDLQKRPQLIEKAYNDSQGLTASFNMNLLQRMNKELGANFDLDQFEFYVHYDPVRGFVNSFLVSLEDQEVEILRLNKSYKFRENELIHTELSRKFNEEQIERLAFRTGFFVRKEFMDPDHYFVDSLWEKV</sequence>
<keyword evidence="4" id="KW-0614">Plasmid</keyword>
<gene>
    <name evidence="4" type="ORF">PEPS_39350</name>
</gene>
<protein>
    <submittedName>
        <fullName evidence="4">Dimethylhistidine N-methyltransferase</fullName>
    </submittedName>
</protein>
<evidence type="ECO:0000256" key="1">
    <source>
        <dbReference type="ARBA" id="ARBA00022603"/>
    </source>
</evidence>
<organism evidence="4 5">
    <name type="scientific">Persicobacter psychrovividus</name>
    <dbReference type="NCBI Taxonomy" id="387638"/>
    <lineage>
        <taxon>Bacteria</taxon>
        <taxon>Pseudomonadati</taxon>
        <taxon>Bacteroidota</taxon>
        <taxon>Cytophagia</taxon>
        <taxon>Cytophagales</taxon>
        <taxon>Persicobacteraceae</taxon>
        <taxon>Persicobacter</taxon>
    </lineage>
</organism>
<dbReference type="SUPFAM" id="SSF53335">
    <property type="entry name" value="S-adenosyl-L-methionine-dependent methyltransferases"/>
    <property type="match status" value="1"/>
</dbReference>